<dbReference type="SMART" id="SM00271">
    <property type="entry name" value="DnaJ"/>
    <property type="match status" value="1"/>
</dbReference>
<evidence type="ECO:0000256" key="3">
    <source>
        <dbReference type="ARBA" id="ARBA00022824"/>
    </source>
</evidence>
<dbReference type="Pfam" id="PF09320">
    <property type="entry name" value="DUF1977"/>
    <property type="match status" value="1"/>
</dbReference>
<dbReference type="Pfam" id="PF00753">
    <property type="entry name" value="Lactamase_B"/>
    <property type="match status" value="1"/>
</dbReference>
<evidence type="ECO:0000256" key="6">
    <source>
        <dbReference type="SAM" id="MobiDB-lite"/>
    </source>
</evidence>
<feature type="compositionally biased region" description="Basic and acidic residues" evidence="6">
    <location>
        <begin position="486"/>
        <end position="503"/>
    </location>
</feature>
<dbReference type="InterPro" id="IPR051100">
    <property type="entry name" value="DnaJ_subfamily_B/C"/>
</dbReference>
<keyword evidence="7" id="KW-0732">Signal</keyword>
<proteinExistence type="predicted"/>
<dbReference type="Gene3D" id="1.10.287.110">
    <property type="entry name" value="DnaJ domain"/>
    <property type="match status" value="1"/>
</dbReference>
<accession>A0A8H7D014</accession>
<dbReference type="InterPro" id="IPR036869">
    <property type="entry name" value="J_dom_sf"/>
</dbReference>
<dbReference type="GO" id="GO:0005789">
    <property type="term" value="C:endoplasmic reticulum membrane"/>
    <property type="evidence" value="ECO:0007669"/>
    <property type="project" value="UniProtKB-SubCell"/>
</dbReference>
<evidence type="ECO:0000256" key="5">
    <source>
        <dbReference type="ARBA" id="ARBA00023136"/>
    </source>
</evidence>
<dbReference type="PROSITE" id="PS50076">
    <property type="entry name" value="DNAJ_2"/>
    <property type="match status" value="1"/>
</dbReference>
<dbReference type="Pfam" id="PF00226">
    <property type="entry name" value="DnaJ"/>
    <property type="match status" value="1"/>
</dbReference>
<dbReference type="GO" id="GO:0071218">
    <property type="term" value="P:cellular response to misfolded protein"/>
    <property type="evidence" value="ECO:0007669"/>
    <property type="project" value="TreeGrafter"/>
</dbReference>
<comment type="caution">
    <text evidence="9">The sequence shown here is derived from an EMBL/GenBank/DDBJ whole genome shotgun (WGS) entry which is preliminary data.</text>
</comment>
<dbReference type="InterPro" id="IPR018253">
    <property type="entry name" value="DnaJ_domain_CS"/>
</dbReference>
<dbReference type="EMBL" id="JACAZI010000007">
    <property type="protein sequence ID" value="KAF7356545.1"/>
    <property type="molecule type" value="Genomic_DNA"/>
</dbReference>
<dbReference type="InterPro" id="IPR015399">
    <property type="entry name" value="DUF1977_DnaJ-like"/>
</dbReference>
<keyword evidence="10" id="KW-1185">Reference proteome</keyword>
<organism evidence="9 10">
    <name type="scientific">Mycena venus</name>
    <dbReference type="NCBI Taxonomy" id="2733690"/>
    <lineage>
        <taxon>Eukaryota</taxon>
        <taxon>Fungi</taxon>
        <taxon>Dikarya</taxon>
        <taxon>Basidiomycota</taxon>
        <taxon>Agaricomycotina</taxon>
        <taxon>Agaricomycetes</taxon>
        <taxon>Agaricomycetidae</taxon>
        <taxon>Agaricales</taxon>
        <taxon>Marasmiineae</taxon>
        <taxon>Mycenaceae</taxon>
        <taxon>Mycena</taxon>
    </lineage>
</organism>
<reference evidence="9" key="1">
    <citation type="submission" date="2020-05" db="EMBL/GenBank/DDBJ databases">
        <title>Mycena genomes resolve the evolution of fungal bioluminescence.</title>
        <authorList>
            <person name="Tsai I.J."/>
        </authorList>
    </citation>
    <scope>NUCLEOTIDE SEQUENCE</scope>
    <source>
        <strain evidence="9">CCC161011</strain>
    </source>
</reference>
<dbReference type="InterPro" id="IPR036866">
    <property type="entry name" value="RibonucZ/Hydroxyglut_hydro"/>
</dbReference>
<keyword evidence="5" id="KW-0472">Membrane</keyword>
<evidence type="ECO:0000256" key="1">
    <source>
        <dbReference type="ARBA" id="ARBA00004389"/>
    </source>
</evidence>
<name>A0A8H7D014_9AGAR</name>
<feature type="compositionally biased region" description="Low complexity" evidence="6">
    <location>
        <begin position="352"/>
        <end position="375"/>
    </location>
</feature>
<evidence type="ECO:0000256" key="2">
    <source>
        <dbReference type="ARBA" id="ARBA00022692"/>
    </source>
</evidence>
<keyword evidence="4" id="KW-1133">Transmembrane helix</keyword>
<dbReference type="PROSITE" id="PS00636">
    <property type="entry name" value="DNAJ_1"/>
    <property type="match status" value="1"/>
</dbReference>
<dbReference type="PANTHER" id="PTHR43908">
    <property type="entry name" value="AT29763P-RELATED"/>
    <property type="match status" value="1"/>
</dbReference>
<dbReference type="OrthoDB" id="1507364at2759"/>
<dbReference type="InterPro" id="IPR001279">
    <property type="entry name" value="Metallo-B-lactamas"/>
</dbReference>
<evidence type="ECO:0000313" key="10">
    <source>
        <dbReference type="Proteomes" id="UP000620124"/>
    </source>
</evidence>
<feature type="signal peptide" evidence="7">
    <location>
        <begin position="1"/>
        <end position="16"/>
    </location>
</feature>
<feature type="compositionally biased region" description="Gly residues" evidence="6">
    <location>
        <begin position="398"/>
        <end position="407"/>
    </location>
</feature>
<dbReference type="Proteomes" id="UP000620124">
    <property type="component" value="Unassembled WGS sequence"/>
</dbReference>
<dbReference type="SUPFAM" id="SSF56281">
    <property type="entry name" value="Metallo-hydrolase/oxidoreductase"/>
    <property type="match status" value="1"/>
</dbReference>
<dbReference type="PRINTS" id="PR00625">
    <property type="entry name" value="JDOMAIN"/>
</dbReference>
<evidence type="ECO:0000259" key="8">
    <source>
        <dbReference type="PROSITE" id="PS50076"/>
    </source>
</evidence>
<dbReference type="CDD" id="cd06257">
    <property type="entry name" value="DnaJ"/>
    <property type="match status" value="1"/>
</dbReference>
<dbReference type="PANTHER" id="PTHR43908:SF3">
    <property type="entry name" value="AT29763P-RELATED"/>
    <property type="match status" value="1"/>
</dbReference>
<dbReference type="Gene3D" id="3.60.15.10">
    <property type="entry name" value="Ribonuclease Z/Hydroxyacylglutathione hydrolase-like"/>
    <property type="match status" value="1"/>
</dbReference>
<feature type="region of interest" description="Disordered" evidence="6">
    <location>
        <begin position="486"/>
        <end position="519"/>
    </location>
</feature>
<feature type="region of interest" description="Disordered" evidence="6">
    <location>
        <begin position="352"/>
        <end position="413"/>
    </location>
</feature>
<feature type="chain" id="PRO_5034293168" evidence="7">
    <location>
        <begin position="17"/>
        <end position="760"/>
    </location>
</feature>
<comment type="subcellular location">
    <subcellularLocation>
        <location evidence="1">Endoplasmic reticulum membrane</location>
        <topology evidence="1">Single-pass membrane protein</topology>
    </subcellularLocation>
</comment>
<keyword evidence="2" id="KW-0812">Transmembrane</keyword>
<dbReference type="SUPFAM" id="SSF46565">
    <property type="entry name" value="Chaperone J-domain"/>
    <property type="match status" value="1"/>
</dbReference>
<evidence type="ECO:0000313" key="9">
    <source>
        <dbReference type="EMBL" id="KAF7356545.1"/>
    </source>
</evidence>
<feature type="domain" description="J" evidence="8">
    <location>
        <begin position="431"/>
        <end position="495"/>
    </location>
</feature>
<dbReference type="AlphaFoldDB" id="A0A8H7D014"/>
<keyword evidence="3" id="KW-0256">Endoplasmic reticulum</keyword>
<dbReference type="InterPro" id="IPR001623">
    <property type="entry name" value="DnaJ_domain"/>
</dbReference>
<dbReference type="FunFam" id="1.10.287.110:FF:000070">
    <property type="entry name" value="Endoplasmic reticulum protein, putative"/>
    <property type="match status" value="1"/>
</dbReference>
<dbReference type="GO" id="GO:0030544">
    <property type="term" value="F:Hsp70 protein binding"/>
    <property type="evidence" value="ECO:0007669"/>
    <property type="project" value="TreeGrafter"/>
</dbReference>
<gene>
    <name evidence="9" type="ORF">MVEN_00988100</name>
</gene>
<sequence>MVTLSLLWGPMRMFLALPYSTDLGVRKDPLNYPPAISTFFAAGIYSVPDDFSDIGELFEQGGIPIASINAVIWSHSHFDHIGDMSRFPNTTALVVGPGTNTELYPEVPDGVLQASDFRGHAVRELNFEETNLTFSGLKAIDYFEDGSLYLLNTPGAEIHFTTLAACAPRPHFQLQLPCPAHLVHATKTTISTDYFWSWGSKEHAFDIKSRAEPLLAISDLAGSVYADPVAAKVSLEKVATFDADPDFLVIIAHDQSLVSLIPYFPASLNDWKANHWKEDLVWREDHGLQLADATMESNREEATRCLAIAQKHFSAANFSSARKFAQKSISLFETPDAVRLLAAINTAAAAESTSSSSANGNANGTAGSTSSSTEAHPSAAGAKHRNVHGAASSSSSGKGNGTAGGSGGEKREYTAEQGAVVKRVRACKVTEYYEILSVKRDCEEVEIKKAYRKLALALHPDKNGAPGADEAFKLVSKAFQVLSDPQKRAVYDRSGSDPEDRSGGMRPSGFQSFNGGGGGGGFDGELSPEDLFNMFFGGGGGGGFGNNGFGGGFGGGPAVFTMNFGPGGFRTTRMGGGGGARQQQQGDNAEQRSSLVQLLPLLLLFGFSLLSALPNLFTTPPVPDPRFSWTRTPHYSTERQTGGLGVKYHVDAHEVMRHPVIGAELARENIDWRKLTAVKDSPDNKPHQAGPALTKFEASIDKTYTQKLYTECQAGHDRKMRAKDNEVGLFGIGTDWKKVERIEKEPVPSCEELKRLGLLR</sequence>
<evidence type="ECO:0000256" key="7">
    <source>
        <dbReference type="SAM" id="SignalP"/>
    </source>
</evidence>
<protein>
    <submittedName>
        <fullName evidence="9">J domain-containing protein</fullName>
    </submittedName>
</protein>
<evidence type="ECO:0000256" key="4">
    <source>
        <dbReference type="ARBA" id="ARBA00022989"/>
    </source>
</evidence>